<dbReference type="Pfam" id="PF00756">
    <property type="entry name" value="Esterase"/>
    <property type="match status" value="1"/>
</dbReference>
<comment type="caution">
    <text evidence="2">The sequence shown here is derived from an EMBL/GenBank/DDBJ whole genome shotgun (WGS) entry which is preliminary data.</text>
</comment>
<organism evidence="2 3">
    <name type="scientific">Kocuria carniphila</name>
    <dbReference type="NCBI Taxonomy" id="262208"/>
    <lineage>
        <taxon>Bacteria</taxon>
        <taxon>Bacillati</taxon>
        <taxon>Actinomycetota</taxon>
        <taxon>Actinomycetes</taxon>
        <taxon>Micrococcales</taxon>
        <taxon>Micrococcaceae</taxon>
        <taxon>Kocuria</taxon>
    </lineage>
</organism>
<reference evidence="2 3" key="1">
    <citation type="journal article" date="2024" name="Fungal Genet. Biol.">
        <title>The porcine skin microbiome exhibits broad fungal antagonism.</title>
        <authorList>
            <person name="De La Cruz K.F."/>
            <person name="Townsend E.C."/>
            <person name="Alex Cheong J.Z."/>
            <person name="Salamzade R."/>
            <person name="Liu A."/>
            <person name="Sandstrom S."/>
            <person name="Davila E."/>
            <person name="Huang L."/>
            <person name="Xu K.H."/>
            <person name="Wu S.Y."/>
            <person name="Meudt J.J."/>
            <person name="Shanmuganayagam D."/>
            <person name="Gibson A.L.F."/>
            <person name="Kalan L.R."/>
        </authorList>
    </citation>
    <scope>NUCLEOTIDE SEQUENCE [LARGE SCALE GENOMIC DNA]</scope>
    <source>
        <strain evidence="2 3">LK2625</strain>
    </source>
</reference>
<dbReference type="InterPro" id="IPR050583">
    <property type="entry name" value="Mycobacterial_A85_antigen"/>
</dbReference>
<accession>A0ABV3V3L9</accession>
<protein>
    <submittedName>
        <fullName evidence="2">Alpha/beta hydrolase-fold protein</fullName>
    </submittedName>
</protein>
<dbReference type="GO" id="GO:0016787">
    <property type="term" value="F:hydrolase activity"/>
    <property type="evidence" value="ECO:0007669"/>
    <property type="project" value="UniProtKB-KW"/>
</dbReference>
<sequence>MSFFELTGWPVFVMAVTLAAIVLFVAVFLVPRYRKPGASRYIIQFVSIVLVTILTLLVIFLKLNNDNQWYGNWGDLATGGDGGSVATQTAGLTAPTRATAAELPHAPFTNTQLDPRGSQQIGAQVDPSATGGQWATFELSGKESQVTQQVTVWLPPSYFTDKDRAFPVITAFTGFPGSVKTYSKSMNFDQHIKTAVRDSAVREPIVVIPDVFPGNHDTECVDGNHGKYETFVSQDVVSWIRENLRVSDDPQAWSTFGYSAGGWCSSMFTVRHPEIWGNSINMAGYFAPDYSKGQEWVTRDPAGYDLGKVVEKNSPDVNIWFFTGGEDIPAIKAVEKFKETVKDPTGLAINTSQTGGHRVPLWTAQIEPSLKWLGQVSPYFAAPRS</sequence>
<keyword evidence="1" id="KW-0472">Membrane</keyword>
<evidence type="ECO:0000256" key="1">
    <source>
        <dbReference type="SAM" id="Phobius"/>
    </source>
</evidence>
<keyword evidence="3" id="KW-1185">Reference proteome</keyword>
<dbReference type="Gene3D" id="3.40.50.1820">
    <property type="entry name" value="alpha/beta hydrolase"/>
    <property type="match status" value="1"/>
</dbReference>
<keyword evidence="1" id="KW-1133">Transmembrane helix</keyword>
<dbReference type="PANTHER" id="PTHR48098:SF1">
    <property type="entry name" value="DIACYLGLYCEROL ACYLTRANSFERASE_MYCOLYLTRANSFERASE AG85A"/>
    <property type="match status" value="1"/>
</dbReference>
<feature type="transmembrane region" description="Helical" evidence="1">
    <location>
        <begin position="6"/>
        <end position="29"/>
    </location>
</feature>
<dbReference type="PANTHER" id="PTHR48098">
    <property type="entry name" value="ENTEROCHELIN ESTERASE-RELATED"/>
    <property type="match status" value="1"/>
</dbReference>
<proteinExistence type="predicted"/>
<feature type="transmembrane region" description="Helical" evidence="1">
    <location>
        <begin position="41"/>
        <end position="61"/>
    </location>
</feature>
<dbReference type="SUPFAM" id="SSF53474">
    <property type="entry name" value="alpha/beta-Hydrolases"/>
    <property type="match status" value="1"/>
</dbReference>
<gene>
    <name evidence="2" type="ORF">VVR66_08000</name>
</gene>
<evidence type="ECO:0000313" key="2">
    <source>
        <dbReference type="EMBL" id="MEX3594653.1"/>
    </source>
</evidence>
<dbReference type="EMBL" id="JAYWLU010000007">
    <property type="protein sequence ID" value="MEX3594653.1"/>
    <property type="molecule type" value="Genomic_DNA"/>
</dbReference>
<dbReference type="Proteomes" id="UP001558481">
    <property type="component" value="Unassembled WGS sequence"/>
</dbReference>
<keyword evidence="2" id="KW-0378">Hydrolase</keyword>
<keyword evidence="1" id="KW-0812">Transmembrane</keyword>
<dbReference type="InterPro" id="IPR029058">
    <property type="entry name" value="AB_hydrolase_fold"/>
</dbReference>
<dbReference type="RefSeq" id="WP_368629340.1">
    <property type="nucleotide sequence ID" value="NZ_JAYWLU010000007.1"/>
</dbReference>
<name>A0ABV3V3L9_9MICC</name>
<evidence type="ECO:0000313" key="3">
    <source>
        <dbReference type="Proteomes" id="UP001558481"/>
    </source>
</evidence>
<dbReference type="InterPro" id="IPR000801">
    <property type="entry name" value="Esterase-like"/>
</dbReference>